<protein>
    <submittedName>
        <fullName evidence="1">Uncharacterized protein</fullName>
    </submittedName>
</protein>
<keyword evidence="2" id="KW-1185">Reference proteome</keyword>
<proteinExistence type="predicted"/>
<evidence type="ECO:0000313" key="1">
    <source>
        <dbReference type="EMBL" id="KAE9391376.1"/>
    </source>
</evidence>
<organism evidence="1 2">
    <name type="scientific">Gymnopus androsaceus JB14</name>
    <dbReference type="NCBI Taxonomy" id="1447944"/>
    <lineage>
        <taxon>Eukaryota</taxon>
        <taxon>Fungi</taxon>
        <taxon>Dikarya</taxon>
        <taxon>Basidiomycota</taxon>
        <taxon>Agaricomycotina</taxon>
        <taxon>Agaricomycetes</taxon>
        <taxon>Agaricomycetidae</taxon>
        <taxon>Agaricales</taxon>
        <taxon>Marasmiineae</taxon>
        <taxon>Omphalotaceae</taxon>
        <taxon>Gymnopus</taxon>
    </lineage>
</organism>
<name>A0A6A4H0V1_9AGAR</name>
<dbReference type="Proteomes" id="UP000799118">
    <property type="component" value="Unassembled WGS sequence"/>
</dbReference>
<sequence>MPQAMSSTRPLLIWTIQRQSHNQLYSHSQSSESSSSYTESPFYTESSPSYCPYHWLQSYPTLSSSRSLSLTIPILIRHRHSIPSPLLALIYTRLITHSSLPSKHRTSHPKLLITILAIRFPRSGIALILRLTRCLTYRLRLDSSTSLYTFKKIIF</sequence>
<dbReference type="EMBL" id="ML769626">
    <property type="protein sequence ID" value="KAE9391376.1"/>
    <property type="molecule type" value="Genomic_DNA"/>
</dbReference>
<accession>A0A6A4H0V1</accession>
<evidence type="ECO:0000313" key="2">
    <source>
        <dbReference type="Proteomes" id="UP000799118"/>
    </source>
</evidence>
<reference evidence="1" key="1">
    <citation type="journal article" date="2019" name="Environ. Microbiol.">
        <title>Fungal ecological strategies reflected in gene transcription - a case study of two litter decomposers.</title>
        <authorList>
            <person name="Barbi F."/>
            <person name="Kohler A."/>
            <person name="Barry K."/>
            <person name="Baskaran P."/>
            <person name="Daum C."/>
            <person name="Fauchery L."/>
            <person name="Ihrmark K."/>
            <person name="Kuo A."/>
            <person name="LaButti K."/>
            <person name="Lipzen A."/>
            <person name="Morin E."/>
            <person name="Grigoriev I.V."/>
            <person name="Henrissat B."/>
            <person name="Lindahl B."/>
            <person name="Martin F."/>
        </authorList>
    </citation>
    <scope>NUCLEOTIDE SEQUENCE</scope>
    <source>
        <strain evidence="1">JB14</strain>
    </source>
</reference>
<dbReference type="AlphaFoldDB" id="A0A6A4H0V1"/>
<gene>
    <name evidence="1" type="ORF">BT96DRAFT_310343</name>
</gene>